<accession>A0A7I7K7M2</accession>
<reference evidence="6 7" key="1">
    <citation type="journal article" date="2019" name="Emerg. Microbes Infect.">
        <title>Comprehensive subspecies identification of 175 nontuberculous mycobacteria species based on 7547 genomic profiles.</title>
        <authorList>
            <person name="Matsumoto Y."/>
            <person name="Kinjo T."/>
            <person name="Motooka D."/>
            <person name="Nabeya D."/>
            <person name="Jung N."/>
            <person name="Uechi K."/>
            <person name="Horii T."/>
            <person name="Iida T."/>
            <person name="Fujita J."/>
            <person name="Nakamura S."/>
        </authorList>
    </citation>
    <scope>NUCLEOTIDE SEQUENCE [LARGE SCALE GENOMIC DNA]</scope>
    <source>
        <strain evidence="6 7">JCM 6396</strain>
    </source>
</reference>
<dbReference type="RefSeq" id="WP_098003263.1">
    <property type="nucleotide sequence ID" value="NZ_AP022563.1"/>
</dbReference>
<gene>
    <name evidence="6" type="ORF">MDUV_49130</name>
</gene>
<name>A0A7I7K7M2_9MYCO</name>
<comment type="similarity">
    <text evidence="2">Belongs to the acyl-CoA dehydrogenase family.</text>
</comment>
<dbReference type="InterPro" id="IPR037069">
    <property type="entry name" value="AcylCoA_DH/ox_N_sf"/>
</dbReference>
<evidence type="ECO:0000256" key="1">
    <source>
        <dbReference type="ARBA" id="ARBA00001974"/>
    </source>
</evidence>
<dbReference type="Proteomes" id="UP000467006">
    <property type="component" value="Chromosome"/>
</dbReference>
<dbReference type="InterPro" id="IPR036250">
    <property type="entry name" value="AcylCo_DH-like_C"/>
</dbReference>
<dbReference type="InterPro" id="IPR009100">
    <property type="entry name" value="AcylCoA_DH/oxidase_NM_dom_sf"/>
</dbReference>
<dbReference type="AlphaFoldDB" id="A0A7I7K7M2"/>
<evidence type="ECO:0000313" key="6">
    <source>
        <dbReference type="EMBL" id="BBX20053.1"/>
    </source>
</evidence>
<dbReference type="GO" id="GO:0050660">
    <property type="term" value="F:flavin adenine dinucleotide binding"/>
    <property type="evidence" value="ECO:0007669"/>
    <property type="project" value="InterPro"/>
</dbReference>
<evidence type="ECO:0000256" key="3">
    <source>
        <dbReference type="ARBA" id="ARBA00022630"/>
    </source>
</evidence>
<dbReference type="EMBL" id="AP022563">
    <property type="protein sequence ID" value="BBX20053.1"/>
    <property type="molecule type" value="Genomic_DNA"/>
</dbReference>
<dbReference type="PANTHER" id="PTHR43884">
    <property type="entry name" value="ACYL-COA DEHYDROGENASE"/>
    <property type="match status" value="1"/>
</dbReference>
<keyword evidence="3" id="KW-0285">Flavoprotein</keyword>
<dbReference type="Pfam" id="PF02771">
    <property type="entry name" value="Acyl-CoA_dh_N"/>
    <property type="match status" value="1"/>
</dbReference>
<dbReference type="Gene3D" id="1.10.540.10">
    <property type="entry name" value="Acyl-CoA dehydrogenase/oxidase, N-terminal domain"/>
    <property type="match status" value="1"/>
</dbReference>
<evidence type="ECO:0000256" key="2">
    <source>
        <dbReference type="ARBA" id="ARBA00009347"/>
    </source>
</evidence>
<dbReference type="InterPro" id="IPR013786">
    <property type="entry name" value="AcylCoA_DH/ox_N"/>
</dbReference>
<dbReference type="SUPFAM" id="SSF47203">
    <property type="entry name" value="Acyl-CoA dehydrogenase C-terminal domain-like"/>
    <property type="match status" value="1"/>
</dbReference>
<organism evidence="6 7">
    <name type="scientific">Mycolicibacterium duvalii</name>
    <dbReference type="NCBI Taxonomy" id="39688"/>
    <lineage>
        <taxon>Bacteria</taxon>
        <taxon>Bacillati</taxon>
        <taxon>Actinomycetota</taxon>
        <taxon>Actinomycetes</taxon>
        <taxon>Mycobacteriales</taxon>
        <taxon>Mycobacteriaceae</taxon>
        <taxon>Mycolicibacterium</taxon>
    </lineage>
</organism>
<protein>
    <submittedName>
        <fullName evidence="6">Acyl-CoA dehydrogenase</fullName>
    </submittedName>
</protein>
<dbReference type="GO" id="GO:0003995">
    <property type="term" value="F:acyl-CoA dehydrogenase activity"/>
    <property type="evidence" value="ECO:0007669"/>
    <property type="project" value="TreeGrafter"/>
</dbReference>
<dbReference type="PANTHER" id="PTHR43884:SF20">
    <property type="entry name" value="ACYL-COA DEHYDROGENASE FADE28"/>
    <property type="match status" value="1"/>
</dbReference>
<keyword evidence="7" id="KW-1185">Reference proteome</keyword>
<dbReference type="SUPFAM" id="SSF56645">
    <property type="entry name" value="Acyl-CoA dehydrogenase NM domain-like"/>
    <property type="match status" value="1"/>
</dbReference>
<dbReference type="InterPro" id="IPR009075">
    <property type="entry name" value="AcylCo_DH/oxidase_C"/>
</dbReference>
<keyword evidence="4" id="KW-0274">FAD</keyword>
<dbReference type="OrthoDB" id="8677713at2"/>
<comment type="cofactor">
    <cofactor evidence="1">
        <name>FAD</name>
        <dbReference type="ChEBI" id="CHEBI:57692"/>
    </cofactor>
</comment>
<evidence type="ECO:0000256" key="4">
    <source>
        <dbReference type="ARBA" id="ARBA00022827"/>
    </source>
</evidence>
<sequence length="320" mass="33585">MNFEIDEQQRDFAASIDAALGAADVPAAVRAWGDGDTAPGRKVWAQLTDLGVTALLVPEKFDGIDAHPVDLVVAMERLGRWNVPGPVAESIAVAPVLLRDDDRSAALAAGELIATVAMPPLTPRAVDADTAGLILLATEGTVADAEKGTQHESVDPARKLFEVLKDTASGDARPADVERAFEFGALATSALLVGAAQAMLDASVEYAKQRSQFGTVIGTYQAIKHKLADVLIAVELARPLVYGAALSLADGSPDTGRDVSAAKVAAADAALLAARSSLQTHGAIGFTQEHDLSLLLLRVQALRPAWGDPTWHRRRVLEAL</sequence>
<evidence type="ECO:0000256" key="5">
    <source>
        <dbReference type="ARBA" id="ARBA00023002"/>
    </source>
</evidence>
<dbReference type="Gene3D" id="1.20.140.10">
    <property type="entry name" value="Butyryl-CoA Dehydrogenase, subunit A, domain 3"/>
    <property type="match status" value="1"/>
</dbReference>
<dbReference type="KEGG" id="mdu:MDUV_49130"/>
<keyword evidence="5" id="KW-0560">Oxidoreductase</keyword>
<proteinExistence type="inferred from homology"/>
<dbReference type="Pfam" id="PF00441">
    <property type="entry name" value="Acyl-CoA_dh_1"/>
    <property type="match status" value="1"/>
</dbReference>
<evidence type="ECO:0000313" key="7">
    <source>
        <dbReference type="Proteomes" id="UP000467006"/>
    </source>
</evidence>